<dbReference type="PROSITE" id="PS01124">
    <property type="entry name" value="HTH_ARAC_FAMILY_2"/>
    <property type="match status" value="1"/>
</dbReference>
<dbReference type="SUPFAM" id="SSF51182">
    <property type="entry name" value="RmlC-like cupins"/>
    <property type="match status" value="1"/>
</dbReference>
<dbReference type="InterPro" id="IPR018060">
    <property type="entry name" value="HTH_AraC"/>
</dbReference>
<dbReference type="GO" id="GO:0003700">
    <property type="term" value="F:DNA-binding transcription factor activity"/>
    <property type="evidence" value="ECO:0007669"/>
    <property type="project" value="InterPro"/>
</dbReference>
<sequence length="273" mass="31210">MFSIKTVIYDDRVEKWAITDKKVPHHILIYVTSGRVVYRMLGQDVTLEQGDILFIPAGTSRSCHNDKELHQKYSAHFTSSGNADTELFPLRDKGFYTDKIHNDHYFRQRFSMLLMQWFNRSSGSSPLICEGILSELIGLIIQDSQKQRSSAIKHELMNRLQTYIVHNHCQPIKLSDLAEYVDRSPNHITKLFKETLGQTPVDYIHQVKIAVACELLQSSRMTIAEISDHLGYCEQSHFHRVFKTITGFTPSVVQKGQPVTIIPLPKAGRPAQA</sequence>
<dbReference type="PANTHER" id="PTHR43280:SF2">
    <property type="entry name" value="HTH-TYPE TRANSCRIPTIONAL REGULATOR EXSA"/>
    <property type="match status" value="1"/>
</dbReference>
<keyword evidence="1" id="KW-0805">Transcription regulation</keyword>
<dbReference type="Gene3D" id="2.60.120.10">
    <property type="entry name" value="Jelly Rolls"/>
    <property type="match status" value="1"/>
</dbReference>
<proteinExistence type="predicted"/>
<dbReference type="EMBL" id="JACXJA010000027">
    <property type="protein sequence ID" value="MBD2864165.1"/>
    <property type="molecule type" value="Genomic_DNA"/>
</dbReference>
<evidence type="ECO:0000256" key="3">
    <source>
        <dbReference type="ARBA" id="ARBA00023163"/>
    </source>
</evidence>
<dbReference type="SUPFAM" id="SSF46689">
    <property type="entry name" value="Homeodomain-like"/>
    <property type="match status" value="2"/>
</dbReference>
<dbReference type="PANTHER" id="PTHR43280">
    <property type="entry name" value="ARAC-FAMILY TRANSCRIPTIONAL REGULATOR"/>
    <property type="match status" value="1"/>
</dbReference>
<evidence type="ECO:0000256" key="1">
    <source>
        <dbReference type="ARBA" id="ARBA00023015"/>
    </source>
</evidence>
<gene>
    <name evidence="5" type="ORF">IDH45_19465</name>
</gene>
<name>A0A927CAM0_9BACL</name>
<dbReference type="Pfam" id="PF07883">
    <property type="entry name" value="Cupin_2"/>
    <property type="match status" value="1"/>
</dbReference>
<dbReference type="InterPro" id="IPR014710">
    <property type="entry name" value="RmlC-like_jellyroll"/>
</dbReference>
<dbReference type="InterPro" id="IPR018062">
    <property type="entry name" value="HTH_AraC-typ_CS"/>
</dbReference>
<evidence type="ECO:0000313" key="5">
    <source>
        <dbReference type="EMBL" id="MBD2864165.1"/>
    </source>
</evidence>
<dbReference type="RefSeq" id="WP_190929790.1">
    <property type="nucleotide sequence ID" value="NZ_JACXJA010000027.1"/>
</dbReference>
<feature type="domain" description="HTH araC/xylS-type" evidence="4">
    <location>
        <begin position="158"/>
        <end position="256"/>
    </location>
</feature>
<comment type="caution">
    <text evidence="5">The sequence shown here is derived from an EMBL/GenBank/DDBJ whole genome shotgun (WGS) entry which is preliminary data.</text>
</comment>
<keyword evidence="3" id="KW-0804">Transcription</keyword>
<keyword evidence="6" id="KW-1185">Reference proteome</keyword>
<dbReference type="SMART" id="SM00342">
    <property type="entry name" value="HTH_ARAC"/>
    <property type="match status" value="1"/>
</dbReference>
<reference evidence="5" key="1">
    <citation type="submission" date="2020-09" db="EMBL/GenBank/DDBJ databases">
        <title>A novel bacterium of genus Paenibacillus, isolated from South China Sea.</title>
        <authorList>
            <person name="Huang H."/>
            <person name="Mo K."/>
            <person name="Hu Y."/>
        </authorList>
    </citation>
    <scope>NUCLEOTIDE SEQUENCE</scope>
    <source>
        <strain evidence="5">IB182363</strain>
    </source>
</reference>
<protein>
    <submittedName>
        <fullName evidence="5">AraC family transcriptional regulator</fullName>
    </submittedName>
</protein>
<keyword evidence="2" id="KW-0238">DNA-binding</keyword>
<evidence type="ECO:0000313" key="6">
    <source>
        <dbReference type="Proteomes" id="UP000639396"/>
    </source>
</evidence>
<dbReference type="Gene3D" id="1.10.10.60">
    <property type="entry name" value="Homeodomain-like"/>
    <property type="match status" value="2"/>
</dbReference>
<dbReference type="GO" id="GO:0043565">
    <property type="term" value="F:sequence-specific DNA binding"/>
    <property type="evidence" value="ECO:0007669"/>
    <property type="project" value="InterPro"/>
</dbReference>
<evidence type="ECO:0000259" key="4">
    <source>
        <dbReference type="PROSITE" id="PS01124"/>
    </source>
</evidence>
<dbReference type="Proteomes" id="UP000639396">
    <property type="component" value="Unassembled WGS sequence"/>
</dbReference>
<organism evidence="5 6">
    <name type="scientific">Paenibacillus oceani</name>
    <dbReference type="NCBI Taxonomy" id="2772510"/>
    <lineage>
        <taxon>Bacteria</taxon>
        <taxon>Bacillati</taxon>
        <taxon>Bacillota</taxon>
        <taxon>Bacilli</taxon>
        <taxon>Bacillales</taxon>
        <taxon>Paenibacillaceae</taxon>
        <taxon>Paenibacillus</taxon>
    </lineage>
</organism>
<dbReference type="InterPro" id="IPR009057">
    <property type="entry name" value="Homeodomain-like_sf"/>
</dbReference>
<dbReference type="InterPro" id="IPR013096">
    <property type="entry name" value="Cupin_2"/>
</dbReference>
<dbReference type="AlphaFoldDB" id="A0A927CAM0"/>
<dbReference type="PROSITE" id="PS00041">
    <property type="entry name" value="HTH_ARAC_FAMILY_1"/>
    <property type="match status" value="1"/>
</dbReference>
<dbReference type="InterPro" id="IPR011051">
    <property type="entry name" value="RmlC_Cupin_sf"/>
</dbReference>
<dbReference type="Pfam" id="PF12833">
    <property type="entry name" value="HTH_18"/>
    <property type="match status" value="1"/>
</dbReference>
<accession>A0A927CAM0</accession>
<evidence type="ECO:0000256" key="2">
    <source>
        <dbReference type="ARBA" id="ARBA00023125"/>
    </source>
</evidence>